<dbReference type="FunFam" id="3.30.530.20:FF:000008">
    <property type="entry name" value="START domain containing 10"/>
    <property type="match status" value="1"/>
</dbReference>
<evidence type="ECO:0000256" key="6">
    <source>
        <dbReference type="ARBA" id="ARBA00022490"/>
    </source>
</evidence>
<keyword evidence="17" id="KW-0325">Glycoprotein</keyword>
<dbReference type="GO" id="GO:0008889">
    <property type="term" value="F:glycerophosphodiester phosphodiesterase activity"/>
    <property type="evidence" value="ECO:0007669"/>
    <property type="project" value="TreeGrafter"/>
</dbReference>
<dbReference type="InterPro" id="IPR030395">
    <property type="entry name" value="GP_PDE_dom"/>
</dbReference>
<evidence type="ECO:0000313" key="26">
    <source>
        <dbReference type="Proteomes" id="UP000246464"/>
    </source>
</evidence>
<keyword evidence="13" id="KW-0445">Lipid transport</keyword>
<evidence type="ECO:0000256" key="9">
    <source>
        <dbReference type="ARBA" id="ARBA00022801"/>
    </source>
</evidence>
<proteinExistence type="inferred from homology"/>
<evidence type="ECO:0000256" key="18">
    <source>
        <dbReference type="ARBA" id="ARBA00023273"/>
    </source>
</evidence>
<evidence type="ECO:0000256" key="10">
    <source>
        <dbReference type="ARBA" id="ARBA00022846"/>
    </source>
</evidence>
<dbReference type="Proteomes" id="UP000246464">
    <property type="component" value="Chromosome 13"/>
</dbReference>
<dbReference type="SUPFAM" id="SSF55961">
    <property type="entry name" value="Bet v1-like"/>
    <property type="match status" value="1"/>
</dbReference>
<keyword evidence="11 22" id="KW-1133">Transmembrane helix</keyword>
<evidence type="ECO:0000256" key="17">
    <source>
        <dbReference type="ARBA" id="ARBA00023180"/>
    </source>
</evidence>
<keyword evidence="16 22" id="KW-0472">Membrane</keyword>
<keyword evidence="5" id="KW-0813">Transport</keyword>
<dbReference type="PROSITE" id="PS51704">
    <property type="entry name" value="GP_PDE"/>
    <property type="match status" value="1"/>
</dbReference>
<evidence type="ECO:0000256" key="20">
    <source>
        <dbReference type="ARBA" id="ARBA00076937"/>
    </source>
</evidence>
<keyword evidence="8 22" id="KW-0812">Transmembrane</keyword>
<keyword evidence="18" id="KW-0966">Cell projection</keyword>
<dbReference type="GO" id="GO:0006629">
    <property type="term" value="P:lipid metabolic process"/>
    <property type="evidence" value="ECO:0007669"/>
    <property type="project" value="InterPro"/>
</dbReference>
<dbReference type="Gene3D" id="3.30.530.20">
    <property type="match status" value="1"/>
</dbReference>
<keyword evidence="7" id="KW-0597">Phosphoprotein</keyword>
<comment type="subcellular location">
    <subcellularLocation>
        <location evidence="2">Cell projection</location>
        <location evidence="2">Cilium</location>
        <location evidence="2">Flagellum</location>
    </subcellularLocation>
    <subcellularLocation>
        <location evidence="3">Cytoplasm</location>
    </subcellularLocation>
    <subcellularLocation>
        <location evidence="1">Membrane</location>
        <topology evidence="1">Multi-pass membrane protein</topology>
    </subcellularLocation>
</comment>
<evidence type="ECO:0000256" key="2">
    <source>
        <dbReference type="ARBA" id="ARBA00004230"/>
    </source>
</evidence>
<dbReference type="PROSITE" id="PS50848">
    <property type="entry name" value="START"/>
    <property type="match status" value="1"/>
</dbReference>
<dbReference type="AlphaFoldDB" id="A0A2U9C5Q7"/>
<evidence type="ECO:0000256" key="3">
    <source>
        <dbReference type="ARBA" id="ARBA00004496"/>
    </source>
</evidence>
<feature type="transmembrane region" description="Helical" evidence="22">
    <location>
        <begin position="345"/>
        <end position="363"/>
    </location>
</feature>
<dbReference type="PANTHER" id="PTHR23344">
    <property type="entry name" value="GLYCEROPHOSPHORYL DIESTER PHOSPHODIESTERASE"/>
    <property type="match status" value="1"/>
</dbReference>
<dbReference type="CDD" id="cd08871">
    <property type="entry name" value="START_STARD10-like"/>
    <property type="match status" value="1"/>
</dbReference>
<evidence type="ECO:0000256" key="7">
    <source>
        <dbReference type="ARBA" id="ARBA00022553"/>
    </source>
</evidence>
<evidence type="ECO:0000256" key="19">
    <source>
        <dbReference type="ARBA" id="ARBA00070345"/>
    </source>
</evidence>
<evidence type="ECO:0000256" key="5">
    <source>
        <dbReference type="ARBA" id="ARBA00022448"/>
    </source>
</evidence>
<dbReference type="PANTHER" id="PTHR23344:SF1">
    <property type="entry name" value="GLYCEROPHOSPHOINOSITOL INOSITOLPHOSPHODIESTERASE GDPD2"/>
    <property type="match status" value="1"/>
</dbReference>
<keyword evidence="9" id="KW-0378">Hydrolase</keyword>
<keyword evidence="12" id="KW-0007">Acetylation</keyword>
<keyword evidence="14" id="KW-0969">Cilium</keyword>
<evidence type="ECO:0000256" key="13">
    <source>
        <dbReference type="ARBA" id="ARBA00023055"/>
    </source>
</evidence>
<feature type="transmembrane region" description="Helical" evidence="22">
    <location>
        <begin position="304"/>
        <end position="325"/>
    </location>
</feature>
<dbReference type="SUPFAM" id="SSF51695">
    <property type="entry name" value="PLC-like phosphodiesterases"/>
    <property type="match status" value="1"/>
</dbReference>
<evidence type="ECO:0000256" key="21">
    <source>
        <dbReference type="ARBA" id="ARBA00080073"/>
    </source>
</evidence>
<dbReference type="GO" id="GO:0006869">
    <property type="term" value="P:lipid transport"/>
    <property type="evidence" value="ECO:0007669"/>
    <property type="project" value="UniProtKB-KW"/>
</dbReference>
<evidence type="ECO:0000259" key="24">
    <source>
        <dbReference type="PROSITE" id="PS51704"/>
    </source>
</evidence>
<evidence type="ECO:0000256" key="22">
    <source>
        <dbReference type="SAM" id="Phobius"/>
    </source>
</evidence>
<keyword evidence="15" id="KW-0446">Lipid-binding</keyword>
<dbReference type="GO" id="GO:0031514">
    <property type="term" value="C:motile cilium"/>
    <property type="evidence" value="ECO:0007669"/>
    <property type="project" value="UniProtKB-SubCell"/>
</dbReference>
<dbReference type="Pfam" id="PF01852">
    <property type="entry name" value="START"/>
    <property type="match status" value="1"/>
</dbReference>
<organism evidence="25 26">
    <name type="scientific">Scophthalmus maximus</name>
    <name type="common">Turbot</name>
    <name type="synonym">Psetta maxima</name>
    <dbReference type="NCBI Taxonomy" id="52904"/>
    <lineage>
        <taxon>Eukaryota</taxon>
        <taxon>Metazoa</taxon>
        <taxon>Chordata</taxon>
        <taxon>Craniata</taxon>
        <taxon>Vertebrata</taxon>
        <taxon>Euteleostomi</taxon>
        <taxon>Actinopterygii</taxon>
        <taxon>Neopterygii</taxon>
        <taxon>Teleostei</taxon>
        <taxon>Neoteleostei</taxon>
        <taxon>Acanthomorphata</taxon>
        <taxon>Carangaria</taxon>
        <taxon>Pleuronectiformes</taxon>
        <taxon>Pleuronectoidei</taxon>
        <taxon>Scophthalmidae</taxon>
        <taxon>Scophthalmus</taxon>
    </lineage>
</organism>
<sequence>MSRPSILPDEAVFADFRKQCLSVDNWQKKYDNNDMQVWVEHLQAKKGKQAPKVHKIKCKMIIKDVSAAAMYDVIHDGQYRKKWDPAMKESFDIARLSANADVGYYAWYCPSPITNRDVVTLRSWQVKDDEYTIVNFSVKHQKYPPRTDLVRALSILTGYFIKPTGPNSCIFIYLSQADPKGSFPKWVVNKASQSLAPRVMKCVHKAGQNYPEWKRQNSPDQKPWLYPEQNALPMMDPAELSIQRADSLENVDESSKQGFTKLKRWVNWFMVVIIISAVLTSYCILLLLFALFQVALGERLDLHWLHKIFLFFGVIFVAFGITGISLQWQQEWPTVPLSLQATAPFLQFGAVGALTLLSSFVFHGFDRAKTAGSKALIASAFVVVSAAIFLCPLFIQSPCLIAPSDLPDKPKLIGHRGAPMLAPENTMMSFDRSIACGVTAFETDVQLSKDRIPFLMHDSGSDFLMRTTNVKEKFPDKRFSHSANLTWEELQRLNAGEWFLKTDPFRSVSQLTEEEKETAKNQSIPSLLQLLVLAQQRNISVIFDLYSPNQEGDTNDTVSTILDSGIDPSLILWLPPAERDTVILTAPGFIQVYKSETKMFDKGGNHLNVKYSNLSTEKIRELRRKNVTVNLWVVNDRWLFSLLWCAGVSSVTTNSCHQFQAMEHPDWVMAHGRYNTIWIIVDALSCLIMTGLYICQREAKQQYFSLE</sequence>
<evidence type="ECO:0000256" key="16">
    <source>
        <dbReference type="ARBA" id="ARBA00023136"/>
    </source>
</evidence>
<evidence type="ECO:0000256" key="11">
    <source>
        <dbReference type="ARBA" id="ARBA00022989"/>
    </source>
</evidence>
<keyword evidence="26" id="KW-1185">Reference proteome</keyword>
<dbReference type="InterPro" id="IPR041951">
    <property type="entry name" value="STARD10_START"/>
</dbReference>
<feature type="domain" description="START" evidence="23">
    <location>
        <begin position="24"/>
        <end position="212"/>
    </location>
</feature>
<feature type="domain" description="GP-PDE" evidence="24">
    <location>
        <begin position="410"/>
        <end position="663"/>
    </location>
</feature>
<evidence type="ECO:0000256" key="8">
    <source>
        <dbReference type="ARBA" id="ARBA00022692"/>
    </source>
</evidence>
<dbReference type="Pfam" id="PF03009">
    <property type="entry name" value="GDPD"/>
    <property type="match status" value="1"/>
</dbReference>
<evidence type="ECO:0000259" key="23">
    <source>
        <dbReference type="PROSITE" id="PS50848"/>
    </source>
</evidence>
<gene>
    <name evidence="25" type="ORF">SMAX5B_009294</name>
</gene>
<dbReference type="Gene3D" id="3.20.20.190">
    <property type="entry name" value="Phosphatidylinositol (PI) phosphodiesterase"/>
    <property type="match status" value="1"/>
</dbReference>
<evidence type="ECO:0000256" key="4">
    <source>
        <dbReference type="ARBA" id="ARBA00007277"/>
    </source>
</evidence>
<dbReference type="Pfam" id="PF13653">
    <property type="entry name" value="GDPD_2"/>
    <property type="match status" value="1"/>
</dbReference>
<dbReference type="GO" id="GO:0008289">
    <property type="term" value="F:lipid binding"/>
    <property type="evidence" value="ECO:0007669"/>
    <property type="project" value="UniProtKB-KW"/>
</dbReference>
<evidence type="ECO:0000256" key="1">
    <source>
        <dbReference type="ARBA" id="ARBA00004141"/>
    </source>
</evidence>
<evidence type="ECO:0000256" key="14">
    <source>
        <dbReference type="ARBA" id="ARBA00023069"/>
    </source>
</evidence>
<name>A0A2U9C5Q7_SCOMX</name>
<dbReference type="SMART" id="SM00234">
    <property type="entry name" value="START"/>
    <property type="match status" value="1"/>
</dbReference>
<dbReference type="GO" id="GO:0005886">
    <property type="term" value="C:plasma membrane"/>
    <property type="evidence" value="ECO:0007669"/>
    <property type="project" value="TreeGrafter"/>
</dbReference>
<accession>A0A2U9C5Q7</accession>
<feature type="transmembrane region" description="Helical" evidence="22">
    <location>
        <begin position="265"/>
        <end position="292"/>
    </location>
</feature>
<comment type="similarity">
    <text evidence="4">Belongs to the glycerophosphoryl diester phosphodiesterase family.</text>
</comment>
<dbReference type="InterPro" id="IPR023393">
    <property type="entry name" value="START-like_dom_sf"/>
</dbReference>
<dbReference type="EMBL" id="CP026255">
    <property type="protein sequence ID" value="AWP11911.1"/>
    <property type="molecule type" value="Genomic_DNA"/>
</dbReference>
<reference evidence="25 26" key="1">
    <citation type="submission" date="2017-12" db="EMBL/GenBank/DDBJ databases">
        <title>Integrating genomic resources of turbot (Scophthalmus maximus) in depth evaluation of genetic and physical mapping variation across individuals.</title>
        <authorList>
            <person name="Martinez P."/>
        </authorList>
    </citation>
    <scope>NUCLEOTIDE SEQUENCE [LARGE SCALE GENOMIC DNA]</scope>
</reference>
<dbReference type="GO" id="GO:0005829">
    <property type="term" value="C:cytosol"/>
    <property type="evidence" value="ECO:0007669"/>
    <property type="project" value="UniProtKB-ARBA"/>
</dbReference>
<keyword evidence="10" id="KW-0282">Flagellum</keyword>
<protein>
    <recommendedName>
        <fullName evidence="19">START domain-containing protein 10</fullName>
    </recommendedName>
    <alternativeName>
        <fullName evidence="20">PCTP-like protein</fullName>
    </alternativeName>
    <alternativeName>
        <fullName evidence="21">StAR-related lipid transfer protein 10</fullName>
    </alternativeName>
</protein>
<evidence type="ECO:0000256" key="15">
    <source>
        <dbReference type="ARBA" id="ARBA00023121"/>
    </source>
</evidence>
<dbReference type="InterPro" id="IPR002913">
    <property type="entry name" value="START_lipid-bd_dom"/>
</dbReference>
<dbReference type="InterPro" id="IPR017946">
    <property type="entry name" value="PLC-like_Pdiesterase_TIM-brl"/>
</dbReference>
<feature type="transmembrane region" description="Helical" evidence="22">
    <location>
        <begin position="375"/>
        <end position="395"/>
    </location>
</feature>
<evidence type="ECO:0000256" key="12">
    <source>
        <dbReference type="ARBA" id="ARBA00022990"/>
    </source>
</evidence>
<keyword evidence="6" id="KW-0963">Cytoplasm</keyword>
<evidence type="ECO:0000313" key="25">
    <source>
        <dbReference type="EMBL" id="AWP11911.1"/>
    </source>
</evidence>